<dbReference type="HOGENOM" id="CLU_1183521_0_0_9"/>
<dbReference type="AlphaFoldDB" id="H5XX90"/>
<protein>
    <submittedName>
        <fullName evidence="1">Uncharacterized protein</fullName>
    </submittedName>
</protein>
<evidence type="ECO:0000313" key="1">
    <source>
        <dbReference type="EMBL" id="EHQ91030.1"/>
    </source>
</evidence>
<dbReference type="RefSeq" id="WP_007785737.1">
    <property type="nucleotide sequence ID" value="NZ_CM001441.1"/>
</dbReference>
<proteinExistence type="predicted"/>
<dbReference type="Pfam" id="PF11228">
    <property type="entry name" value="DUF3027"/>
    <property type="match status" value="1"/>
</dbReference>
<dbReference type="InterPro" id="IPR021391">
    <property type="entry name" value="DUF3027"/>
</dbReference>
<dbReference type="OrthoDB" id="2082673at2"/>
<gene>
    <name evidence="1" type="ORF">DesyoDRAFT_4063</name>
</gene>
<dbReference type="eggNOG" id="ENOG5033XQG">
    <property type="taxonomic scope" value="Bacteria"/>
</dbReference>
<sequence>MNAKFEEIRKNITGLDHCYIRVGYGGKLRLGLGNKIYYKHPRLQGKFYGEWDISSLSCSWRIADGKKLLCGYDDEVKFCNEVIESLHFGRISEVIQLSFFDIRLVFNSGKIIDYFLQSKEDVSLVISGEKEKVTYELFSDGWEKTSSKESSSKLTRIEEVLSSLSENCHNRWNRVVNHVESDLQCNTCFYFRGLDGHFYFWDYGICSNEDSMFDGKLVSINSSCTCHKELKDIF</sequence>
<evidence type="ECO:0000313" key="2">
    <source>
        <dbReference type="Proteomes" id="UP000005104"/>
    </source>
</evidence>
<dbReference type="STRING" id="768710.DesyoDRAFT_4063"/>
<name>H5XX90_9FIRM</name>
<reference evidence="1 2" key="1">
    <citation type="submission" date="2011-11" db="EMBL/GenBank/DDBJ databases">
        <title>The Noncontiguous Finished genome of Desulfosporosinus youngiae DSM 17734.</title>
        <authorList>
            <consortium name="US DOE Joint Genome Institute (JGI-PGF)"/>
            <person name="Lucas S."/>
            <person name="Han J."/>
            <person name="Lapidus A."/>
            <person name="Cheng J.-F."/>
            <person name="Goodwin L."/>
            <person name="Pitluck S."/>
            <person name="Peters L."/>
            <person name="Ovchinnikova G."/>
            <person name="Lu M."/>
            <person name="Land M.L."/>
            <person name="Hauser L."/>
            <person name="Pester M."/>
            <person name="Spring S."/>
            <person name="Ollivier B."/>
            <person name="Rattei T."/>
            <person name="Klenk H.-P."/>
            <person name="Wagner M."/>
            <person name="Loy A."/>
            <person name="Woyke T.J."/>
        </authorList>
    </citation>
    <scope>NUCLEOTIDE SEQUENCE [LARGE SCALE GENOMIC DNA]</scope>
    <source>
        <strain evidence="1 2">DSM 17734</strain>
    </source>
</reference>
<keyword evidence="2" id="KW-1185">Reference proteome</keyword>
<organism evidence="1 2">
    <name type="scientific">Desulfosporosinus youngiae DSM 17734</name>
    <dbReference type="NCBI Taxonomy" id="768710"/>
    <lineage>
        <taxon>Bacteria</taxon>
        <taxon>Bacillati</taxon>
        <taxon>Bacillota</taxon>
        <taxon>Clostridia</taxon>
        <taxon>Eubacteriales</taxon>
        <taxon>Desulfitobacteriaceae</taxon>
        <taxon>Desulfosporosinus</taxon>
    </lineage>
</organism>
<dbReference type="EMBL" id="CM001441">
    <property type="protein sequence ID" value="EHQ91030.1"/>
    <property type="molecule type" value="Genomic_DNA"/>
</dbReference>
<accession>H5XX90</accession>
<dbReference type="Proteomes" id="UP000005104">
    <property type="component" value="Chromosome"/>
</dbReference>